<protein>
    <recommendedName>
        <fullName evidence="5">Transmembrane protein</fullName>
    </recommendedName>
</protein>
<keyword evidence="4" id="KW-1185">Reference proteome</keyword>
<dbReference type="RefSeq" id="XP_009225083.1">
    <property type="nucleotide sequence ID" value="XM_009226819.1"/>
</dbReference>
<evidence type="ECO:0000313" key="3">
    <source>
        <dbReference type="EnsemblFungi" id="EJT72109"/>
    </source>
</evidence>
<evidence type="ECO:0000313" key="2">
    <source>
        <dbReference type="EMBL" id="EJT72109.1"/>
    </source>
</evidence>
<evidence type="ECO:0000313" key="4">
    <source>
        <dbReference type="Proteomes" id="UP000006039"/>
    </source>
</evidence>
<organism evidence="2">
    <name type="scientific">Gaeumannomyces tritici (strain R3-111a-1)</name>
    <name type="common">Wheat and barley take-all root rot fungus</name>
    <name type="synonym">Gaeumannomyces graminis var. tritici</name>
    <dbReference type="NCBI Taxonomy" id="644352"/>
    <lineage>
        <taxon>Eukaryota</taxon>
        <taxon>Fungi</taxon>
        <taxon>Dikarya</taxon>
        <taxon>Ascomycota</taxon>
        <taxon>Pezizomycotina</taxon>
        <taxon>Sordariomycetes</taxon>
        <taxon>Sordariomycetidae</taxon>
        <taxon>Magnaporthales</taxon>
        <taxon>Magnaporthaceae</taxon>
        <taxon>Gaeumannomyces</taxon>
    </lineage>
</organism>
<reference evidence="3" key="5">
    <citation type="submission" date="2018-04" db="UniProtKB">
        <authorList>
            <consortium name="EnsemblFungi"/>
        </authorList>
    </citation>
    <scope>IDENTIFICATION</scope>
    <source>
        <strain evidence="3">R3-111a-1</strain>
    </source>
</reference>
<dbReference type="GeneID" id="20349435"/>
<dbReference type="EMBL" id="GL385399">
    <property type="protein sequence ID" value="EJT72109.1"/>
    <property type="molecule type" value="Genomic_DNA"/>
</dbReference>
<feature type="transmembrane region" description="Helical" evidence="1">
    <location>
        <begin position="44"/>
        <end position="61"/>
    </location>
</feature>
<sequence>MYREKGNFSFSLLFSKAGSGGQTVSNSLLLSFLKSEIKKVVQLSFFQTAFAFWYLLLLTLTERRARCFLYKLCRFCLRVSFENVIFFVFTQIRFFITNVLNKNCGNIALYTRLKLPFAR</sequence>
<dbReference type="Proteomes" id="UP000006039">
    <property type="component" value="Unassembled WGS sequence"/>
</dbReference>
<keyword evidence="1" id="KW-0472">Membrane</keyword>
<proteinExistence type="predicted"/>
<dbReference type="VEuPathDB" id="FungiDB:GGTG_08977"/>
<accession>J3P636</accession>
<evidence type="ECO:0000256" key="1">
    <source>
        <dbReference type="SAM" id="Phobius"/>
    </source>
</evidence>
<keyword evidence="1" id="KW-1133">Transmembrane helix</keyword>
<reference evidence="3" key="4">
    <citation type="journal article" date="2015" name="G3 (Bethesda)">
        <title>Genome sequences of three phytopathogenic species of the Magnaporthaceae family of fungi.</title>
        <authorList>
            <person name="Okagaki L.H."/>
            <person name="Nunes C.C."/>
            <person name="Sailsbery J."/>
            <person name="Clay B."/>
            <person name="Brown D."/>
            <person name="John T."/>
            <person name="Oh Y."/>
            <person name="Young N."/>
            <person name="Fitzgerald M."/>
            <person name="Haas B.J."/>
            <person name="Zeng Q."/>
            <person name="Young S."/>
            <person name="Adiconis X."/>
            <person name="Fan L."/>
            <person name="Levin J.Z."/>
            <person name="Mitchell T.K."/>
            <person name="Okubara P.A."/>
            <person name="Farman M.L."/>
            <person name="Kohn L.M."/>
            <person name="Birren B."/>
            <person name="Ma L.-J."/>
            <person name="Dean R.A."/>
        </authorList>
    </citation>
    <scope>NUCLEOTIDE SEQUENCE</scope>
    <source>
        <strain evidence="3">R3-111a-1</strain>
    </source>
</reference>
<dbReference type="EnsemblFungi" id="EJT72109">
    <property type="protein sequence ID" value="EJT72109"/>
    <property type="gene ID" value="GGTG_08977"/>
</dbReference>
<keyword evidence="1" id="KW-0812">Transmembrane</keyword>
<reference evidence="2" key="2">
    <citation type="submission" date="2010-07" db="EMBL/GenBank/DDBJ databases">
        <authorList>
            <consortium name="The Broad Institute Genome Sequencing Platform"/>
            <consortium name="Broad Institute Genome Sequencing Center for Infectious Disease"/>
            <person name="Ma L.-J."/>
            <person name="Dead R."/>
            <person name="Young S."/>
            <person name="Zeng Q."/>
            <person name="Koehrsen M."/>
            <person name="Alvarado L."/>
            <person name="Berlin A."/>
            <person name="Chapman S.B."/>
            <person name="Chen Z."/>
            <person name="Freedman E."/>
            <person name="Gellesch M."/>
            <person name="Goldberg J."/>
            <person name="Griggs A."/>
            <person name="Gujja S."/>
            <person name="Heilman E.R."/>
            <person name="Heiman D."/>
            <person name="Hepburn T."/>
            <person name="Howarth C."/>
            <person name="Jen D."/>
            <person name="Larson L."/>
            <person name="Mehta T."/>
            <person name="Neiman D."/>
            <person name="Pearson M."/>
            <person name="Roberts A."/>
            <person name="Saif S."/>
            <person name="Shea T."/>
            <person name="Shenoy N."/>
            <person name="Sisk P."/>
            <person name="Stolte C."/>
            <person name="Sykes S."/>
            <person name="Walk T."/>
            <person name="White J."/>
            <person name="Yandava C."/>
            <person name="Haas B."/>
            <person name="Nusbaum C."/>
            <person name="Birren B."/>
        </authorList>
    </citation>
    <scope>NUCLEOTIDE SEQUENCE</scope>
    <source>
        <strain evidence="2">R3-111a-1</strain>
    </source>
</reference>
<dbReference type="HOGENOM" id="CLU_2061633_0_0_1"/>
<evidence type="ECO:0008006" key="5">
    <source>
        <dbReference type="Google" id="ProtNLM"/>
    </source>
</evidence>
<dbReference type="AlphaFoldDB" id="J3P636"/>
<reference evidence="4" key="1">
    <citation type="submission" date="2010-07" db="EMBL/GenBank/DDBJ databases">
        <title>The genome sequence of Gaeumannomyces graminis var. tritici strain R3-111a-1.</title>
        <authorList>
            <consortium name="The Broad Institute Genome Sequencing Platform"/>
            <person name="Ma L.-J."/>
            <person name="Dead R."/>
            <person name="Young S."/>
            <person name="Zeng Q."/>
            <person name="Koehrsen M."/>
            <person name="Alvarado L."/>
            <person name="Berlin A."/>
            <person name="Chapman S.B."/>
            <person name="Chen Z."/>
            <person name="Freedman E."/>
            <person name="Gellesch M."/>
            <person name="Goldberg J."/>
            <person name="Griggs A."/>
            <person name="Gujja S."/>
            <person name="Heilman E.R."/>
            <person name="Heiman D."/>
            <person name="Hepburn T."/>
            <person name="Howarth C."/>
            <person name="Jen D."/>
            <person name="Larson L."/>
            <person name="Mehta T."/>
            <person name="Neiman D."/>
            <person name="Pearson M."/>
            <person name="Roberts A."/>
            <person name="Saif S."/>
            <person name="Shea T."/>
            <person name="Shenoy N."/>
            <person name="Sisk P."/>
            <person name="Stolte C."/>
            <person name="Sykes S."/>
            <person name="Walk T."/>
            <person name="White J."/>
            <person name="Yandava C."/>
            <person name="Haas B."/>
            <person name="Nusbaum C."/>
            <person name="Birren B."/>
        </authorList>
    </citation>
    <scope>NUCLEOTIDE SEQUENCE [LARGE SCALE GENOMIC DNA]</scope>
    <source>
        <strain evidence="4">R3-111a-1</strain>
    </source>
</reference>
<reference evidence="2" key="3">
    <citation type="submission" date="2010-09" db="EMBL/GenBank/DDBJ databases">
        <title>Annotation of Gaeumannomyces graminis var. tritici R3-111a-1.</title>
        <authorList>
            <consortium name="The Broad Institute Genome Sequencing Platform"/>
            <person name="Ma L.-J."/>
            <person name="Dead R."/>
            <person name="Young S.K."/>
            <person name="Zeng Q."/>
            <person name="Gargeya S."/>
            <person name="Fitzgerald M."/>
            <person name="Haas B."/>
            <person name="Abouelleil A."/>
            <person name="Alvarado L."/>
            <person name="Arachchi H.M."/>
            <person name="Berlin A."/>
            <person name="Brown A."/>
            <person name="Chapman S.B."/>
            <person name="Chen Z."/>
            <person name="Dunbar C."/>
            <person name="Freedman E."/>
            <person name="Gearin G."/>
            <person name="Gellesch M."/>
            <person name="Goldberg J."/>
            <person name="Griggs A."/>
            <person name="Gujja S."/>
            <person name="Heiman D."/>
            <person name="Howarth C."/>
            <person name="Larson L."/>
            <person name="Lui A."/>
            <person name="MacDonald P.J.P."/>
            <person name="Mehta T."/>
            <person name="Montmayeur A."/>
            <person name="Murphy C."/>
            <person name="Neiman D."/>
            <person name="Pearson M."/>
            <person name="Priest M."/>
            <person name="Roberts A."/>
            <person name="Saif S."/>
            <person name="Shea T."/>
            <person name="Shenoy N."/>
            <person name="Sisk P."/>
            <person name="Stolte C."/>
            <person name="Sykes S."/>
            <person name="Yandava C."/>
            <person name="Wortman J."/>
            <person name="Nusbaum C."/>
            <person name="Birren B."/>
        </authorList>
    </citation>
    <scope>NUCLEOTIDE SEQUENCE</scope>
    <source>
        <strain evidence="2">R3-111a-1</strain>
    </source>
</reference>
<name>J3P636_GAET3</name>
<gene>
    <name evidence="3" type="primary">20349435</name>
    <name evidence="2" type="ORF">GGTG_08977</name>
</gene>